<evidence type="ECO:0000313" key="5">
    <source>
        <dbReference type="Proteomes" id="UP000216429"/>
    </source>
</evidence>
<feature type="chain" id="PRO_5013034679" description="Protein CyaE" evidence="3">
    <location>
        <begin position="33"/>
        <end position="503"/>
    </location>
</feature>
<dbReference type="PANTHER" id="PTHR30203">
    <property type="entry name" value="OUTER MEMBRANE CATION EFFLUX PROTEIN"/>
    <property type="match status" value="1"/>
</dbReference>
<comment type="similarity">
    <text evidence="1 2">Belongs to the outer membrane factor (OMF) (TC 1.B.17) family.</text>
</comment>
<keyword evidence="3" id="KW-0732">Signal</keyword>
<dbReference type="InterPro" id="IPR010131">
    <property type="entry name" value="MdtP/NodT-like"/>
</dbReference>
<keyword evidence="2" id="KW-0354">Hemolysis</keyword>
<keyword evidence="2" id="KW-0472">Membrane</keyword>
<accession>A0A261V9X6</accession>
<dbReference type="GO" id="GO:0015562">
    <property type="term" value="F:efflux transmembrane transporter activity"/>
    <property type="evidence" value="ECO:0007669"/>
    <property type="project" value="InterPro"/>
</dbReference>
<keyword evidence="2" id="KW-0998">Cell outer membrane</keyword>
<dbReference type="PIRSF" id="PIRSF001892">
    <property type="entry name" value="CyaE"/>
    <property type="match status" value="1"/>
</dbReference>
<dbReference type="SUPFAM" id="SSF56954">
    <property type="entry name" value="Outer membrane efflux proteins (OEP)"/>
    <property type="match status" value="1"/>
</dbReference>
<feature type="signal peptide" evidence="3">
    <location>
        <begin position="1"/>
        <end position="32"/>
    </location>
</feature>
<dbReference type="GO" id="GO:0031640">
    <property type="term" value="P:killing of cells of another organism"/>
    <property type="evidence" value="ECO:0007669"/>
    <property type="project" value="UniProtKB-KW"/>
</dbReference>
<dbReference type="AlphaFoldDB" id="A0A261V9X6"/>
<name>A0A261V9X6_9BORD</name>
<gene>
    <name evidence="4" type="ORF">CAL22_13495</name>
</gene>
<comment type="function">
    <text evidence="2">CyaE is necessary for transport of calmodulin-sensitive adenylate cyclase-hemolysin (cyclolysin).</text>
</comment>
<reference evidence="5" key="1">
    <citation type="submission" date="2017-05" db="EMBL/GenBank/DDBJ databases">
        <title>Complete and WGS of Bordetella genogroups.</title>
        <authorList>
            <person name="Spilker T."/>
            <person name="Lipuma J."/>
        </authorList>
    </citation>
    <scope>NUCLEOTIDE SEQUENCE [LARGE SCALE GENOMIC DNA]</scope>
    <source>
        <strain evidence="5">AU6712</strain>
    </source>
</reference>
<keyword evidence="2" id="KW-0813">Transport</keyword>
<dbReference type="InterPro" id="IPR028351">
    <property type="entry name" value="CyaE"/>
</dbReference>
<dbReference type="PROSITE" id="PS51257">
    <property type="entry name" value="PROKAR_LIPOPROTEIN"/>
    <property type="match status" value="1"/>
</dbReference>
<evidence type="ECO:0000256" key="3">
    <source>
        <dbReference type="SAM" id="SignalP"/>
    </source>
</evidence>
<evidence type="ECO:0000256" key="2">
    <source>
        <dbReference type="PIRNR" id="PIRNR001892"/>
    </source>
</evidence>
<evidence type="ECO:0000313" key="4">
    <source>
        <dbReference type="EMBL" id="OZI70909.1"/>
    </source>
</evidence>
<dbReference type="Gene3D" id="1.20.1600.10">
    <property type="entry name" value="Outer membrane efflux proteins (OEP)"/>
    <property type="match status" value="1"/>
</dbReference>
<dbReference type="Pfam" id="PF02321">
    <property type="entry name" value="OEP"/>
    <property type="match status" value="2"/>
</dbReference>
<dbReference type="Proteomes" id="UP000216429">
    <property type="component" value="Unassembled WGS sequence"/>
</dbReference>
<protein>
    <recommendedName>
        <fullName evidence="2">Protein CyaE</fullName>
    </recommendedName>
</protein>
<dbReference type="GO" id="GO:0009279">
    <property type="term" value="C:cell outer membrane"/>
    <property type="evidence" value="ECO:0007669"/>
    <property type="project" value="UniProtKB-SubCell"/>
</dbReference>
<evidence type="ECO:0000256" key="1">
    <source>
        <dbReference type="ARBA" id="ARBA00007613"/>
    </source>
</evidence>
<dbReference type="OrthoDB" id="8553524at2"/>
<dbReference type="InterPro" id="IPR003423">
    <property type="entry name" value="OMP_efflux"/>
</dbReference>
<organism evidence="4 5">
    <name type="scientific">Bordetella genomosp. 12</name>
    <dbReference type="NCBI Taxonomy" id="463035"/>
    <lineage>
        <taxon>Bacteria</taxon>
        <taxon>Pseudomonadati</taxon>
        <taxon>Pseudomonadota</taxon>
        <taxon>Betaproteobacteria</taxon>
        <taxon>Burkholderiales</taxon>
        <taxon>Alcaligenaceae</taxon>
        <taxon>Bordetella</taxon>
    </lineage>
</organism>
<keyword evidence="5" id="KW-1185">Reference proteome</keyword>
<dbReference type="EMBL" id="NEVU01000003">
    <property type="protein sequence ID" value="OZI70909.1"/>
    <property type="molecule type" value="Genomic_DNA"/>
</dbReference>
<sequence>MFADRSPSAPARWAALFSCALLTACASGVDHAPPSAGRAWEAPPPPAGWRTLAVQGPAAAATPIDAEQEYNLAALIDLAQRNNPATRLAWNQARQAASAVGLAESTYLPRLSASVITGRLALDRRYQEVLGYRPELKSNISGTDPILTMEWLLFDFGMRSAASQAAQNLSLGANYLFNAAHQKLIFDVSRTYYEYGAARQRTRISTAMLKNSQDVLEAVLAKRKSGLATTVEEAQARQLVAQARLQSTRSAGMERNAYQALLDTLSLGPGTALRIADSTKAALPSHEQLPSASVLQQALADRPDIMASIAALKAAENAVDVADADFLPKVYMAGFYMGNHNDLSIGPASGLTSSGATRGILLGVTMPLYDGGMRSSRLHDAKSRVQAAQAGLEKLRNAAMSEIVVASNLLDTSLESYDAATSLVDTSKTTYDAAFEAYRLGMGTVTVATEAANGLLTARLARNDAHAAAQVAAVSLAFALGRLDTVISHPAAEPASAGAGAPR</sequence>
<dbReference type="PANTHER" id="PTHR30203:SF29">
    <property type="entry name" value="PROTEIN CYAE"/>
    <property type="match status" value="1"/>
</dbReference>
<keyword evidence="2" id="KW-0204">Cytolysis</keyword>
<comment type="subcellular location">
    <subcellularLocation>
        <location evidence="2">Cell outer membrane</location>
        <topology evidence="2">Peripheral membrane protein</topology>
    </subcellularLocation>
</comment>
<proteinExistence type="inferred from homology"/>
<comment type="caution">
    <text evidence="4">The sequence shown here is derived from an EMBL/GenBank/DDBJ whole genome shotgun (WGS) entry which is preliminary data.</text>
</comment>